<dbReference type="EMBL" id="CP003108">
    <property type="protein sequence ID" value="AET70200.1"/>
    <property type="molecule type" value="Genomic_DNA"/>
</dbReference>
<dbReference type="Gene3D" id="3.30.70.330">
    <property type="match status" value="1"/>
</dbReference>
<evidence type="ECO:0000256" key="1">
    <source>
        <dbReference type="PROSITE-ProRule" id="PRU00182"/>
    </source>
</evidence>
<dbReference type="PATRIC" id="fig|768706.3.peg.4879"/>
<dbReference type="SUPFAM" id="SSF55174">
    <property type="entry name" value="Alpha-L RNA-binding motif"/>
    <property type="match status" value="1"/>
</dbReference>
<dbReference type="InterPro" id="IPR012677">
    <property type="entry name" value="Nucleotide-bd_a/b_plait_sf"/>
</dbReference>
<evidence type="ECO:0000259" key="2">
    <source>
        <dbReference type="SMART" id="SM00363"/>
    </source>
</evidence>
<dbReference type="AlphaFoldDB" id="G7WHB0"/>
<gene>
    <name evidence="3" type="ordered locus">Desor_4799</name>
</gene>
<keyword evidence="1" id="KW-0694">RNA-binding</keyword>
<dbReference type="STRING" id="768706.Desor_4799"/>
<name>G7WHB0_DESOD</name>
<proteinExistence type="predicted"/>
<accession>G7WHB0</accession>
<dbReference type="Gene3D" id="3.30.1370.160">
    <property type="match status" value="1"/>
</dbReference>
<dbReference type="InterPro" id="IPR040591">
    <property type="entry name" value="RqcP2_RBD"/>
</dbReference>
<dbReference type="RefSeq" id="WP_014187007.1">
    <property type="nucleotide sequence ID" value="NC_016584.1"/>
</dbReference>
<organism evidence="3 4">
    <name type="scientific">Desulfosporosinus orientis (strain ATCC 19365 / DSM 765 / NCIMB 8382 / VKM B-1628 / Singapore I)</name>
    <name type="common">Desulfotomaculum orientis</name>
    <dbReference type="NCBI Taxonomy" id="768706"/>
    <lineage>
        <taxon>Bacteria</taxon>
        <taxon>Bacillati</taxon>
        <taxon>Bacillota</taxon>
        <taxon>Clostridia</taxon>
        <taxon>Eubacteriales</taxon>
        <taxon>Desulfitobacteriaceae</taxon>
        <taxon>Desulfosporosinus</taxon>
    </lineage>
</organism>
<reference evidence="4" key="1">
    <citation type="submission" date="2011-11" db="EMBL/GenBank/DDBJ databases">
        <title>Complete sequence of Desulfosporosinus orientis DSM 765.</title>
        <authorList>
            <person name="Lucas S."/>
            <person name="Han J."/>
            <person name="Lapidus A."/>
            <person name="Cheng J.-F."/>
            <person name="Goodwin L."/>
            <person name="Pitluck S."/>
            <person name="Peters L."/>
            <person name="Ovchinnikova G."/>
            <person name="Teshima H."/>
            <person name="Detter J.C."/>
            <person name="Han C."/>
            <person name="Tapia R."/>
            <person name="Land M."/>
            <person name="Hauser L."/>
            <person name="Kyrpides N."/>
            <person name="Ivanova N."/>
            <person name="Pagani I."/>
            <person name="Pester M."/>
            <person name="Spring S."/>
            <person name="Ollivier B."/>
            <person name="Rattei T."/>
            <person name="Klenk H.-P."/>
            <person name="Wagner M."/>
            <person name="Loy A."/>
            <person name="Woyke T."/>
        </authorList>
    </citation>
    <scope>NUCLEOTIDE SEQUENCE [LARGE SCALE GENOMIC DNA]</scope>
    <source>
        <strain evidence="4">ATCC 19365 / DSM 765 / NCIMB 8382 / VKM B-1628</strain>
    </source>
</reference>
<dbReference type="Pfam" id="PF01479">
    <property type="entry name" value="S4"/>
    <property type="match status" value="1"/>
</dbReference>
<dbReference type="OrthoDB" id="9812787at2"/>
<dbReference type="Gene3D" id="3.10.290.10">
    <property type="entry name" value="RNA-binding S4 domain"/>
    <property type="match status" value="1"/>
</dbReference>
<dbReference type="Pfam" id="PF17774">
    <property type="entry name" value="YlmH_RBD"/>
    <property type="match status" value="1"/>
</dbReference>
<dbReference type="InterPro" id="IPR036986">
    <property type="entry name" value="S4_RNA-bd_sf"/>
</dbReference>
<reference evidence="3 4" key="2">
    <citation type="journal article" date="2012" name="J. Bacteriol.">
        <title>Complete genome sequences of Desulfosporosinus orientis DSM765T, Desulfosporosinus youngiae DSM17734T, Desulfosporosinus meridiei DSM13257T, and Desulfosporosinus acidiphilus DSM22704T.</title>
        <authorList>
            <person name="Pester M."/>
            <person name="Brambilla E."/>
            <person name="Alazard D."/>
            <person name="Rattei T."/>
            <person name="Weinmaier T."/>
            <person name="Han J."/>
            <person name="Lucas S."/>
            <person name="Lapidus A."/>
            <person name="Cheng J.F."/>
            <person name="Goodwin L."/>
            <person name="Pitluck S."/>
            <person name="Peters L."/>
            <person name="Ovchinnikova G."/>
            <person name="Teshima H."/>
            <person name="Detter J.C."/>
            <person name="Han C.S."/>
            <person name="Tapia R."/>
            <person name="Land M.L."/>
            <person name="Hauser L."/>
            <person name="Kyrpides N.C."/>
            <person name="Ivanova N.N."/>
            <person name="Pagani I."/>
            <person name="Huntmann M."/>
            <person name="Wei C.L."/>
            <person name="Davenport K.W."/>
            <person name="Daligault H."/>
            <person name="Chain P.S."/>
            <person name="Chen A."/>
            <person name="Mavromatis K."/>
            <person name="Markowitz V."/>
            <person name="Szeto E."/>
            <person name="Mikhailova N."/>
            <person name="Pati A."/>
            <person name="Wagner M."/>
            <person name="Woyke T."/>
            <person name="Ollivier B."/>
            <person name="Klenk H.P."/>
            <person name="Spring S."/>
            <person name="Loy A."/>
        </authorList>
    </citation>
    <scope>NUCLEOTIDE SEQUENCE [LARGE SCALE GENOMIC DNA]</scope>
    <source>
        <strain evidence="4">ATCC 19365 / DSM 765 / NCIMB 8382 / VKM B-1628</strain>
    </source>
</reference>
<dbReference type="KEGG" id="dor:Desor_4799"/>
<evidence type="ECO:0000313" key="3">
    <source>
        <dbReference type="EMBL" id="AET70200.1"/>
    </source>
</evidence>
<keyword evidence="4" id="KW-1185">Reference proteome</keyword>
<dbReference type="PROSITE" id="PS50889">
    <property type="entry name" value="S4"/>
    <property type="match status" value="1"/>
</dbReference>
<protein>
    <recommendedName>
        <fullName evidence="2">RNA-binding S4 domain-containing protein</fullName>
    </recommendedName>
</protein>
<dbReference type="Proteomes" id="UP000006346">
    <property type="component" value="Chromosome"/>
</dbReference>
<dbReference type="SMART" id="SM00363">
    <property type="entry name" value="S4"/>
    <property type="match status" value="1"/>
</dbReference>
<evidence type="ECO:0000313" key="4">
    <source>
        <dbReference type="Proteomes" id="UP000006346"/>
    </source>
</evidence>
<dbReference type="CDD" id="cd00165">
    <property type="entry name" value="S4"/>
    <property type="match status" value="1"/>
</dbReference>
<sequence>MRETVDRSVLKFWDEKDARLEAAHLLDQLNLVLHKGIKQLTPFLSLAMREWLESIIRKEQVEYRAEGGFPEAERVRIFMGPRGEWLDTADTGMALIWVMPTDSRIQLQHRQILGSLMGLGIRRDVFGDIQPGQKGFYIAAASEIVDFVLNNWTNAGRDTIQVSLVRGKPSLLPDLGEERRITVSSSRIDAVIANAFGVSRTVAQELISQGKVRRGGLVVSKFTTELQADDIISCRGHGRIKLLKSAQTRKERIAWQILLFRSQRH</sequence>
<feature type="domain" description="RNA-binding S4" evidence="2">
    <location>
        <begin position="186"/>
        <end position="248"/>
    </location>
</feature>
<dbReference type="GO" id="GO:0003723">
    <property type="term" value="F:RNA binding"/>
    <property type="evidence" value="ECO:0007669"/>
    <property type="project" value="UniProtKB-KW"/>
</dbReference>
<dbReference type="InterPro" id="IPR002942">
    <property type="entry name" value="S4_RNA-bd"/>
</dbReference>
<dbReference type="eggNOG" id="COG2302">
    <property type="taxonomic scope" value="Bacteria"/>
</dbReference>
<dbReference type="HOGENOM" id="CLU_075687_2_0_9"/>